<evidence type="ECO:0000256" key="2">
    <source>
        <dbReference type="ARBA" id="ARBA00022448"/>
    </source>
</evidence>
<protein>
    <submittedName>
        <fullName evidence="9">Uncharacterized protein</fullName>
    </submittedName>
</protein>
<keyword evidence="2" id="KW-0813">Transport</keyword>
<evidence type="ECO:0000256" key="4">
    <source>
        <dbReference type="ARBA" id="ARBA00022692"/>
    </source>
</evidence>
<gene>
    <name evidence="9" type="ORF">IV73_GL000411</name>
</gene>
<comment type="subcellular location">
    <subcellularLocation>
        <location evidence="1 7">Cell membrane</location>
        <topology evidence="1 7">Multi-pass membrane protein</topology>
    </subcellularLocation>
</comment>
<sequence>MNYLFLFLAIFAELAGTNLLKFTDGFTKLYPTAATLFMYGLAFYCLSIVVKDFPVNIVYAIWSGAGIVLVTLVSVFIFHNSINWQTLLGTLLIVVGVILVNIFGTSH</sequence>
<evidence type="ECO:0000256" key="8">
    <source>
        <dbReference type="SAM" id="Phobius"/>
    </source>
</evidence>
<proteinExistence type="inferred from homology"/>
<keyword evidence="6 8" id="KW-0472">Membrane</keyword>
<dbReference type="InterPro" id="IPR000390">
    <property type="entry name" value="Small_drug/metabolite_transptr"/>
</dbReference>
<evidence type="ECO:0000256" key="3">
    <source>
        <dbReference type="ARBA" id="ARBA00022475"/>
    </source>
</evidence>
<comment type="caution">
    <text evidence="9">The sequence shown here is derived from an EMBL/GenBank/DDBJ whole genome shotgun (WGS) entry which is preliminary data.</text>
</comment>
<feature type="transmembrane region" description="Helical" evidence="8">
    <location>
        <begin position="29"/>
        <end position="50"/>
    </location>
</feature>
<name>A0A0R2JJ14_9LACO</name>
<dbReference type="RefSeq" id="WP_057754034.1">
    <property type="nucleotide sequence ID" value="NZ_JQBP01000002.1"/>
</dbReference>
<reference evidence="9 10" key="1">
    <citation type="journal article" date="2015" name="Genome Announc.">
        <title>Expanding the biotechnology potential of lactobacilli through comparative genomics of 213 strains and associated genera.</title>
        <authorList>
            <person name="Sun Z."/>
            <person name="Harris H.M."/>
            <person name="McCann A."/>
            <person name="Guo C."/>
            <person name="Argimon S."/>
            <person name="Zhang W."/>
            <person name="Yang X."/>
            <person name="Jeffery I.B."/>
            <person name="Cooney J.C."/>
            <person name="Kagawa T.F."/>
            <person name="Liu W."/>
            <person name="Song Y."/>
            <person name="Salvetti E."/>
            <person name="Wrobel A."/>
            <person name="Rasinkangas P."/>
            <person name="Parkhill J."/>
            <person name="Rea M.C."/>
            <person name="O'Sullivan O."/>
            <person name="Ritari J."/>
            <person name="Douillard F.P."/>
            <person name="Paul Ross R."/>
            <person name="Yang R."/>
            <person name="Briner A.E."/>
            <person name="Felis G.E."/>
            <person name="de Vos W.M."/>
            <person name="Barrangou R."/>
            <person name="Klaenhammer T.R."/>
            <person name="Caufield P.W."/>
            <person name="Cui Y."/>
            <person name="Zhang H."/>
            <person name="O'Toole P.W."/>
        </authorList>
    </citation>
    <scope>NUCLEOTIDE SEQUENCE [LARGE SCALE GENOMIC DNA]</scope>
    <source>
        <strain evidence="9 10">DSM 20593</strain>
    </source>
</reference>
<dbReference type="OrthoDB" id="21828at2"/>
<dbReference type="Pfam" id="PF00893">
    <property type="entry name" value="Multi_Drug_Res"/>
    <property type="match status" value="1"/>
</dbReference>
<feature type="transmembrane region" description="Helical" evidence="8">
    <location>
        <begin position="57"/>
        <end position="78"/>
    </location>
</feature>
<dbReference type="GO" id="GO:0005886">
    <property type="term" value="C:plasma membrane"/>
    <property type="evidence" value="ECO:0007669"/>
    <property type="project" value="UniProtKB-SubCell"/>
</dbReference>
<dbReference type="Proteomes" id="UP000051655">
    <property type="component" value="Unassembled WGS sequence"/>
</dbReference>
<keyword evidence="10" id="KW-1185">Reference proteome</keyword>
<dbReference type="EMBL" id="JQBP01000002">
    <property type="protein sequence ID" value="KRN75253.1"/>
    <property type="molecule type" value="Genomic_DNA"/>
</dbReference>
<evidence type="ECO:0000313" key="9">
    <source>
        <dbReference type="EMBL" id="KRN75253.1"/>
    </source>
</evidence>
<dbReference type="InterPro" id="IPR037185">
    <property type="entry name" value="EmrE-like"/>
</dbReference>
<keyword evidence="3" id="KW-1003">Cell membrane</keyword>
<dbReference type="GO" id="GO:0022857">
    <property type="term" value="F:transmembrane transporter activity"/>
    <property type="evidence" value="ECO:0007669"/>
    <property type="project" value="InterPro"/>
</dbReference>
<dbReference type="PATRIC" id="fig|1616.3.peg.424"/>
<dbReference type="SUPFAM" id="SSF103481">
    <property type="entry name" value="Multidrug resistance efflux transporter EmrE"/>
    <property type="match status" value="1"/>
</dbReference>
<accession>A0A0R2JJ14</accession>
<dbReference type="Gene3D" id="1.10.3730.20">
    <property type="match status" value="1"/>
</dbReference>
<evidence type="ECO:0000313" key="10">
    <source>
        <dbReference type="Proteomes" id="UP000051655"/>
    </source>
</evidence>
<dbReference type="AlphaFoldDB" id="A0A0R2JJ14"/>
<evidence type="ECO:0000256" key="6">
    <source>
        <dbReference type="ARBA" id="ARBA00023136"/>
    </source>
</evidence>
<organism evidence="9 10">
    <name type="scientific">Weissella kandleri</name>
    <dbReference type="NCBI Taxonomy" id="1616"/>
    <lineage>
        <taxon>Bacteria</taxon>
        <taxon>Bacillati</taxon>
        <taxon>Bacillota</taxon>
        <taxon>Bacilli</taxon>
        <taxon>Lactobacillales</taxon>
        <taxon>Lactobacillaceae</taxon>
        <taxon>Weissella</taxon>
    </lineage>
</organism>
<feature type="transmembrane region" description="Helical" evidence="8">
    <location>
        <begin position="84"/>
        <end position="104"/>
    </location>
</feature>
<dbReference type="PANTHER" id="PTHR30561">
    <property type="entry name" value="SMR FAMILY PROTON-DEPENDENT DRUG EFFLUX TRANSPORTER SUGE"/>
    <property type="match status" value="1"/>
</dbReference>
<evidence type="ECO:0000256" key="1">
    <source>
        <dbReference type="ARBA" id="ARBA00004651"/>
    </source>
</evidence>
<evidence type="ECO:0000256" key="5">
    <source>
        <dbReference type="ARBA" id="ARBA00022989"/>
    </source>
</evidence>
<comment type="similarity">
    <text evidence="7">Belongs to the drug/metabolite transporter (DMT) superfamily. Small multidrug resistance (SMR) (TC 2.A.7.1) family.</text>
</comment>
<dbReference type="InterPro" id="IPR045324">
    <property type="entry name" value="Small_multidrug_res"/>
</dbReference>
<dbReference type="FunFam" id="1.10.3730.20:FF:000001">
    <property type="entry name" value="Quaternary ammonium compound resistance transporter SugE"/>
    <property type="match status" value="1"/>
</dbReference>
<dbReference type="PANTHER" id="PTHR30561:SF1">
    <property type="entry name" value="MULTIDRUG TRANSPORTER EMRE"/>
    <property type="match status" value="1"/>
</dbReference>
<evidence type="ECO:0000256" key="7">
    <source>
        <dbReference type="RuleBase" id="RU003942"/>
    </source>
</evidence>
<keyword evidence="5 8" id="KW-1133">Transmembrane helix</keyword>
<keyword evidence="4 7" id="KW-0812">Transmembrane</keyword>